<dbReference type="InterPro" id="IPR036709">
    <property type="entry name" value="Autotransporte_beta_dom_sf"/>
</dbReference>
<dbReference type="InterPro" id="IPR006315">
    <property type="entry name" value="OM_autotransptr_brl_dom"/>
</dbReference>
<evidence type="ECO:0000259" key="1">
    <source>
        <dbReference type="Pfam" id="PF03797"/>
    </source>
</evidence>
<reference evidence="2" key="1">
    <citation type="submission" date="2012-11" db="EMBL/GenBank/DDBJ databases">
        <title>Dependencies among metagenomic species, viruses, plasmids and units of genetic variation.</title>
        <authorList>
            <person name="Nielsen H.B."/>
            <person name="Almeida M."/>
            <person name="Juncker A.S."/>
            <person name="Rasmussen S."/>
            <person name="Li J."/>
            <person name="Sunagawa S."/>
            <person name="Plichta D."/>
            <person name="Gautier L."/>
            <person name="Le Chatelier E."/>
            <person name="Peletier E."/>
            <person name="Bonde I."/>
            <person name="Nielsen T."/>
            <person name="Manichanh C."/>
            <person name="Arumugam M."/>
            <person name="Batto J."/>
            <person name="Santos M.B.Q.D."/>
            <person name="Blom N."/>
            <person name="Borruel N."/>
            <person name="Burgdorf K.S."/>
            <person name="Boumezbeur F."/>
            <person name="Casellas F."/>
            <person name="Dore J."/>
            <person name="Guarner F."/>
            <person name="Hansen T."/>
            <person name="Hildebrand F."/>
            <person name="Kaas R.S."/>
            <person name="Kennedy S."/>
            <person name="Kristiansen K."/>
            <person name="Kultima J.R."/>
            <person name="Leonard P."/>
            <person name="Levenez F."/>
            <person name="Lund O."/>
            <person name="Moumen B."/>
            <person name="Le Paslier D."/>
            <person name="Pons N."/>
            <person name="Pedersen O."/>
            <person name="Prifti E."/>
            <person name="Qin J."/>
            <person name="Raes J."/>
            <person name="Tap J."/>
            <person name="Tims S."/>
            <person name="Ussery D.W."/>
            <person name="Yamada T."/>
            <person name="MetaHit consortium"/>
            <person name="Renault P."/>
            <person name="Sicheritz-Ponten T."/>
            <person name="Bork P."/>
            <person name="Wang J."/>
            <person name="Brunak S."/>
            <person name="Ehrlich S.D."/>
        </authorList>
    </citation>
    <scope>NUCLEOTIDE SEQUENCE [LARGE SCALE GENOMIC DNA]</scope>
</reference>
<dbReference type="NCBIfam" id="TIGR01414">
    <property type="entry name" value="autotrans_barl"/>
    <property type="match status" value="1"/>
</dbReference>
<dbReference type="PRINTS" id="PR01484">
    <property type="entry name" value="PRTACTNFAMLY"/>
</dbReference>
<dbReference type="SUPFAM" id="SSF103515">
    <property type="entry name" value="Autotransporter"/>
    <property type="match status" value="1"/>
</dbReference>
<dbReference type="AlphaFoldDB" id="R6I5E4"/>
<sequence>MITITTSNGISVRQGGIRSALGRIGFNLSKDIDEKTNIYLKANLLHEFGGGCHAAMADSSGSRIKIDRSFKDTWFEYGIGAAIQTGTNNHVYLDFERSAGGDFKKDWNWNVGARWTF</sequence>
<dbReference type="RefSeq" id="WP_021717444.1">
    <property type="nucleotide sequence ID" value="NZ_CAUERG010000011.1"/>
</dbReference>
<gene>
    <name evidence="2" type="ORF">BN533_00541</name>
</gene>
<protein>
    <recommendedName>
        <fullName evidence="1">Autotransporter domain-containing protein</fullName>
    </recommendedName>
</protein>
<dbReference type="Gene3D" id="2.40.128.130">
    <property type="entry name" value="Autotransporter beta-domain"/>
    <property type="match status" value="1"/>
</dbReference>
<dbReference type="InterPro" id="IPR005546">
    <property type="entry name" value="Autotransporte_beta"/>
</dbReference>
<accession>R6I5E4</accession>
<dbReference type="HOGENOM" id="CLU_2082625_0_0_9"/>
<dbReference type="eggNOG" id="COG3468">
    <property type="taxonomic scope" value="Bacteria"/>
</dbReference>
<feature type="domain" description="Autotransporter" evidence="1">
    <location>
        <begin position="5"/>
        <end position="95"/>
    </location>
</feature>
<name>R6I5E4_9FIRM</name>
<organism evidence="2">
    <name type="scientific">Phascolarctobacterium faecium</name>
    <dbReference type="NCBI Taxonomy" id="33025"/>
    <lineage>
        <taxon>Bacteria</taxon>
        <taxon>Bacillati</taxon>
        <taxon>Bacillota</taxon>
        <taxon>Negativicutes</taxon>
        <taxon>Acidaminococcales</taxon>
        <taxon>Acidaminococcaceae</taxon>
        <taxon>Phascolarctobacterium</taxon>
    </lineage>
</organism>
<dbReference type="GO" id="GO:0019867">
    <property type="term" value="C:outer membrane"/>
    <property type="evidence" value="ECO:0007669"/>
    <property type="project" value="InterPro"/>
</dbReference>
<evidence type="ECO:0000313" key="2">
    <source>
        <dbReference type="EMBL" id="CDB45413.1"/>
    </source>
</evidence>
<dbReference type="InterPro" id="IPR003991">
    <property type="entry name" value="Pertactin_virulence_factor"/>
</dbReference>
<dbReference type="EMBL" id="CBDS010000033">
    <property type="protein sequence ID" value="CDB45413.1"/>
    <property type="molecule type" value="Genomic_DNA"/>
</dbReference>
<proteinExistence type="predicted"/>
<comment type="caution">
    <text evidence="2">The sequence shown here is derived from an EMBL/GenBank/DDBJ whole genome shotgun (WGS) entry which is preliminary data.</text>
</comment>
<dbReference type="Pfam" id="PF03797">
    <property type="entry name" value="Autotransporter"/>
    <property type="match status" value="1"/>
</dbReference>